<evidence type="ECO:0000256" key="5">
    <source>
        <dbReference type="ARBA" id="ARBA00022737"/>
    </source>
</evidence>
<reference evidence="13" key="1">
    <citation type="journal article" date="2019" name="G3 (Bethesda)">
        <title>Genome Assemblies of Two Rare Opportunistic Yeast Pathogens: Diutina rugosa (syn. Candida rugosa) and Trichomonascus ciferrii (syn. Candida ciferrii).</title>
        <authorList>
            <person name="Mixao V."/>
            <person name="Saus E."/>
            <person name="Hansen A.P."/>
            <person name="Lass-Florl C."/>
            <person name="Gabaldon T."/>
        </authorList>
    </citation>
    <scope>NUCLEOTIDE SEQUENCE</scope>
    <source>
        <strain evidence="13">CBS 4856</strain>
    </source>
</reference>
<dbReference type="InterPro" id="IPR050567">
    <property type="entry name" value="Mitochondrial_Carrier"/>
</dbReference>
<evidence type="ECO:0000256" key="6">
    <source>
        <dbReference type="ARBA" id="ARBA00022792"/>
    </source>
</evidence>
<proteinExistence type="inferred from homology"/>
<evidence type="ECO:0000256" key="3">
    <source>
        <dbReference type="ARBA" id="ARBA00022448"/>
    </source>
</evidence>
<dbReference type="InterPro" id="IPR023395">
    <property type="entry name" value="MCP_dom_sf"/>
</dbReference>
<keyword evidence="5" id="KW-0677">Repeat</keyword>
<name>A0A642V8H3_9ASCO</name>
<dbReference type="EMBL" id="SWFS01000123">
    <property type="protein sequence ID" value="KAA8916083.1"/>
    <property type="molecule type" value="Genomic_DNA"/>
</dbReference>
<dbReference type="PANTHER" id="PTHR45624">
    <property type="entry name" value="MITOCHONDRIAL BASIC AMINO ACIDS TRANSPORTER-RELATED"/>
    <property type="match status" value="1"/>
</dbReference>
<dbReference type="GO" id="GO:1990575">
    <property type="term" value="P:mitochondrial L-ornithine transmembrane transport"/>
    <property type="evidence" value="ECO:0007669"/>
    <property type="project" value="TreeGrafter"/>
</dbReference>
<dbReference type="PANTHER" id="PTHR45624:SF57">
    <property type="entry name" value="MITOCHONDRIAL SUBSTRATE CARRIER FAMILY PROTEIN L"/>
    <property type="match status" value="1"/>
</dbReference>
<evidence type="ECO:0000256" key="10">
    <source>
        <dbReference type="PROSITE-ProRule" id="PRU00282"/>
    </source>
</evidence>
<evidence type="ECO:0000256" key="7">
    <source>
        <dbReference type="ARBA" id="ARBA00022989"/>
    </source>
</evidence>
<evidence type="ECO:0000313" key="14">
    <source>
        <dbReference type="Proteomes" id="UP000761534"/>
    </source>
</evidence>
<evidence type="ECO:0000313" key="13">
    <source>
        <dbReference type="EMBL" id="KAA8916083.1"/>
    </source>
</evidence>
<dbReference type="PRINTS" id="PR00926">
    <property type="entry name" value="MITOCARRIER"/>
</dbReference>
<keyword evidence="6" id="KW-0999">Mitochondrion inner membrane</keyword>
<dbReference type="GO" id="GO:0000064">
    <property type="term" value="F:L-ornithine transmembrane transporter activity"/>
    <property type="evidence" value="ECO:0007669"/>
    <property type="project" value="TreeGrafter"/>
</dbReference>
<dbReference type="InterPro" id="IPR002067">
    <property type="entry name" value="MCP"/>
</dbReference>
<keyword evidence="9 10" id="KW-0472">Membrane</keyword>
<dbReference type="InterPro" id="IPR018108">
    <property type="entry name" value="MCP_transmembrane"/>
</dbReference>
<evidence type="ECO:0000256" key="2">
    <source>
        <dbReference type="ARBA" id="ARBA00006375"/>
    </source>
</evidence>
<evidence type="ECO:0000256" key="11">
    <source>
        <dbReference type="RuleBase" id="RU000488"/>
    </source>
</evidence>
<evidence type="ECO:0000256" key="8">
    <source>
        <dbReference type="ARBA" id="ARBA00023128"/>
    </source>
</evidence>
<feature type="transmembrane region" description="Helical" evidence="12">
    <location>
        <begin position="209"/>
        <end position="228"/>
    </location>
</feature>
<comment type="subcellular location">
    <subcellularLocation>
        <location evidence="1">Mitochondrion inner membrane</location>
        <topology evidence="1">Multi-pass membrane protein</topology>
    </subcellularLocation>
</comment>
<keyword evidence="4 10" id="KW-0812">Transmembrane</keyword>
<comment type="caution">
    <text evidence="13">The sequence shown here is derived from an EMBL/GenBank/DDBJ whole genome shotgun (WGS) entry which is preliminary data.</text>
</comment>
<protein>
    <submittedName>
        <fullName evidence="13">Uncharacterized protein</fullName>
    </submittedName>
</protein>
<comment type="similarity">
    <text evidence="2 11">Belongs to the mitochondrial carrier (TC 2.A.29) family.</text>
</comment>
<accession>A0A642V8H3</accession>
<sequence length="294" mass="33012">MPTSGEGEAVEKGPAPRYAGFVAGVFSGVTKLAVGHPFDTVKVRLQTSAQFAGPMDCIRQTIRKEGVRGFYKGATPPLIGWMVMDSVMLGSLHNYRRLMKENIWPDEKELPFSGKCISGVLAGWTVSFVASPVEHVKARLQIQYDASSKVYSGPINCAHRLISDYGLFRGLYRGLLSTILFRTNFLFWWGSYDIFTKYFERNVPSMPTAMINFWAGGLGATMFWIAAYPSDIVKQQIMTSDLSKRHSWWYHAKKLYADKGWRGFFRGFGPSIVRSFPCNAAALASFEAVMRLLH</sequence>
<gene>
    <name evidence="13" type="ORF">TRICI_001734</name>
</gene>
<dbReference type="Proteomes" id="UP000761534">
    <property type="component" value="Unassembled WGS sequence"/>
</dbReference>
<feature type="transmembrane region" description="Helical" evidence="12">
    <location>
        <begin position="170"/>
        <end position="189"/>
    </location>
</feature>
<dbReference type="PROSITE" id="PS50920">
    <property type="entry name" value="SOLCAR"/>
    <property type="match status" value="3"/>
</dbReference>
<evidence type="ECO:0000256" key="1">
    <source>
        <dbReference type="ARBA" id="ARBA00004448"/>
    </source>
</evidence>
<dbReference type="AlphaFoldDB" id="A0A642V8H3"/>
<feature type="repeat" description="Solcar" evidence="10">
    <location>
        <begin position="207"/>
        <end position="292"/>
    </location>
</feature>
<feature type="repeat" description="Solcar" evidence="10">
    <location>
        <begin position="15"/>
        <end position="98"/>
    </location>
</feature>
<organism evidence="13 14">
    <name type="scientific">Trichomonascus ciferrii</name>
    <dbReference type="NCBI Taxonomy" id="44093"/>
    <lineage>
        <taxon>Eukaryota</taxon>
        <taxon>Fungi</taxon>
        <taxon>Dikarya</taxon>
        <taxon>Ascomycota</taxon>
        <taxon>Saccharomycotina</taxon>
        <taxon>Dipodascomycetes</taxon>
        <taxon>Dipodascales</taxon>
        <taxon>Trichomonascaceae</taxon>
        <taxon>Trichomonascus</taxon>
        <taxon>Trichomonascus ciferrii complex</taxon>
    </lineage>
</organism>
<keyword evidence="3 11" id="KW-0813">Transport</keyword>
<dbReference type="GO" id="GO:0005743">
    <property type="term" value="C:mitochondrial inner membrane"/>
    <property type="evidence" value="ECO:0007669"/>
    <property type="project" value="UniProtKB-SubCell"/>
</dbReference>
<keyword evidence="7 12" id="KW-1133">Transmembrane helix</keyword>
<evidence type="ECO:0000256" key="4">
    <source>
        <dbReference type="ARBA" id="ARBA00022692"/>
    </source>
</evidence>
<dbReference type="Gene3D" id="1.50.40.10">
    <property type="entry name" value="Mitochondrial carrier domain"/>
    <property type="match status" value="1"/>
</dbReference>
<dbReference type="Pfam" id="PF00153">
    <property type="entry name" value="Mito_carr"/>
    <property type="match status" value="3"/>
</dbReference>
<feature type="repeat" description="Solcar" evidence="10">
    <location>
        <begin position="110"/>
        <end position="198"/>
    </location>
</feature>
<keyword evidence="8" id="KW-0496">Mitochondrion</keyword>
<dbReference type="OrthoDB" id="193856at2759"/>
<evidence type="ECO:0000256" key="12">
    <source>
        <dbReference type="SAM" id="Phobius"/>
    </source>
</evidence>
<evidence type="ECO:0000256" key="9">
    <source>
        <dbReference type="ARBA" id="ARBA00023136"/>
    </source>
</evidence>
<dbReference type="SUPFAM" id="SSF103506">
    <property type="entry name" value="Mitochondrial carrier"/>
    <property type="match status" value="1"/>
</dbReference>
<dbReference type="VEuPathDB" id="FungiDB:TRICI_001734"/>
<keyword evidence="14" id="KW-1185">Reference proteome</keyword>